<reference evidence="2" key="1">
    <citation type="journal article" date="2022" name="bioRxiv">
        <title>Sequencing and chromosome-scale assembly of the giantPleurodeles waltlgenome.</title>
        <authorList>
            <person name="Brown T."/>
            <person name="Elewa A."/>
            <person name="Iarovenko S."/>
            <person name="Subramanian E."/>
            <person name="Araus A.J."/>
            <person name="Petzold A."/>
            <person name="Susuki M."/>
            <person name="Suzuki K.-i.T."/>
            <person name="Hayashi T."/>
            <person name="Toyoda A."/>
            <person name="Oliveira C."/>
            <person name="Osipova E."/>
            <person name="Leigh N.D."/>
            <person name="Simon A."/>
            <person name="Yun M.H."/>
        </authorList>
    </citation>
    <scope>NUCLEOTIDE SEQUENCE</scope>
    <source>
        <strain evidence="2">20211129_DDA</strain>
        <tissue evidence="2">Liver</tissue>
    </source>
</reference>
<proteinExistence type="predicted"/>
<protein>
    <submittedName>
        <fullName evidence="2">Uncharacterized protein</fullName>
    </submittedName>
</protein>
<gene>
    <name evidence="2" type="ORF">NDU88_002815</name>
</gene>
<keyword evidence="3" id="KW-1185">Reference proteome</keyword>
<accession>A0AAV7NI48</accession>
<dbReference type="AlphaFoldDB" id="A0AAV7NI48"/>
<sequence>MVLRSPNGESCVKYGTHVGPSLSCAPADTLQYLALKRWGGRALRFNFLHFPKSVAHLAPRTKLSPWGPTTKNAEAAKPRANEMLHEREKSRGAPDSATS</sequence>
<comment type="caution">
    <text evidence="2">The sequence shown here is derived from an EMBL/GenBank/DDBJ whole genome shotgun (WGS) entry which is preliminary data.</text>
</comment>
<name>A0AAV7NI48_PLEWA</name>
<feature type="compositionally biased region" description="Basic and acidic residues" evidence="1">
    <location>
        <begin position="74"/>
        <end position="92"/>
    </location>
</feature>
<dbReference type="Proteomes" id="UP001066276">
    <property type="component" value="Chromosome 8"/>
</dbReference>
<dbReference type="EMBL" id="JANPWB010000012">
    <property type="protein sequence ID" value="KAJ1114580.1"/>
    <property type="molecule type" value="Genomic_DNA"/>
</dbReference>
<evidence type="ECO:0000256" key="1">
    <source>
        <dbReference type="SAM" id="MobiDB-lite"/>
    </source>
</evidence>
<evidence type="ECO:0000313" key="3">
    <source>
        <dbReference type="Proteomes" id="UP001066276"/>
    </source>
</evidence>
<evidence type="ECO:0000313" key="2">
    <source>
        <dbReference type="EMBL" id="KAJ1114580.1"/>
    </source>
</evidence>
<feature type="region of interest" description="Disordered" evidence="1">
    <location>
        <begin position="60"/>
        <end position="99"/>
    </location>
</feature>
<organism evidence="2 3">
    <name type="scientific">Pleurodeles waltl</name>
    <name type="common">Iberian ribbed newt</name>
    <dbReference type="NCBI Taxonomy" id="8319"/>
    <lineage>
        <taxon>Eukaryota</taxon>
        <taxon>Metazoa</taxon>
        <taxon>Chordata</taxon>
        <taxon>Craniata</taxon>
        <taxon>Vertebrata</taxon>
        <taxon>Euteleostomi</taxon>
        <taxon>Amphibia</taxon>
        <taxon>Batrachia</taxon>
        <taxon>Caudata</taxon>
        <taxon>Salamandroidea</taxon>
        <taxon>Salamandridae</taxon>
        <taxon>Pleurodelinae</taxon>
        <taxon>Pleurodeles</taxon>
    </lineage>
</organism>